<sequence>MEYARLMARMAQLEQHKLTRQQRYPQERATSTNGETTSSPSKRRASFSEETSDRANKQMAAKSPGRRKHLQSEAQAATAASAAAAAANPVSQDPIERKLQTIRASLPNLSEASRNRLLQTAEKQLEKHSGTLLQELEQHNATIYEAQHERRELFQIDSRIELLKEKLAILERAHEQQRQRSVDSFASLQESHRKVLASRKRAAELERMCFEIGQRIVGEEYQLPATPNGPVLQEQLRILATETRQLRAIRKPTLEEFKEQLLAKHRRKAIESSDGAVPEKDDSQDQVNHPEEEVAQGNAEEEEEPADPQPEEFEGPIVGVPLEREDPEEGEIVESDLSNGVVETDKMDETQEEPAPSESEPKPEINEEQIEPIVPSTASDVQSAEDDSVTDQSSAQESVEPNQEAEQVQTIAPVDEEQDTHHHAQSLEQAAEEGVLEEAIEVTDPAQPIEHTNEPIAFVKYTSPLLMLKQGVQHIPTGVLCPYELGGQCVDRECKFEHFNQQ</sequence>
<keyword evidence="6" id="KW-1185">Reference proteome</keyword>
<gene>
    <name evidence="4" type="ORF">ZHAS_00005019</name>
</gene>
<dbReference type="EnsemblMetazoa" id="ASIC005019-RA">
    <property type="protein sequence ID" value="ASIC005019-PA"/>
    <property type="gene ID" value="ASIC005019"/>
</dbReference>
<reference evidence="5" key="2">
    <citation type="submission" date="2020-05" db="UniProtKB">
        <authorList>
            <consortium name="EnsemblMetazoa"/>
        </authorList>
    </citation>
    <scope>IDENTIFICATION</scope>
</reference>
<dbReference type="OrthoDB" id="8197317at2759"/>
<feature type="compositionally biased region" description="Basic and acidic residues" evidence="2">
    <location>
        <begin position="277"/>
        <end position="292"/>
    </location>
</feature>
<dbReference type="EMBL" id="KE524854">
    <property type="protein sequence ID" value="KFB37711.1"/>
    <property type="molecule type" value="Genomic_DNA"/>
</dbReference>
<evidence type="ECO:0000313" key="4">
    <source>
        <dbReference type="EMBL" id="KFB37711.1"/>
    </source>
</evidence>
<dbReference type="Proteomes" id="UP000030765">
    <property type="component" value="Unassembled WGS sequence"/>
</dbReference>
<evidence type="ECO:0000313" key="5">
    <source>
        <dbReference type="EnsemblMetazoa" id="ASIC005019-PA"/>
    </source>
</evidence>
<dbReference type="STRING" id="74873.A0A084VIB7"/>
<dbReference type="VEuPathDB" id="VectorBase:ASIC005019"/>
<dbReference type="EMBL" id="ATLV01013344">
    <property type="status" value="NOT_ANNOTATED_CDS"/>
    <property type="molecule type" value="Genomic_DNA"/>
</dbReference>
<feature type="domain" description="Putative zinc-finger" evidence="3">
    <location>
        <begin position="480"/>
        <end position="499"/>
    </location>
</feature>
<feature type="compositionally biased region" description="Polar residues" evidence="2">
    <location>
        <begin position="390"/>
        <end position="410"/>
    </location>
</feature>
<accession>A0A084VIB7</accession>
<feature type="region of interest" description="Disordered" evidence="2">
    <location>
        <begin position="14"/>
        <end position="80"/>
    </location>
</feature>
<dbReference type="AlphaFoldDB" id="A0A084VIB7"/>
<name>A0A084VIB7_ANOSI</name>
<evidence type="ECO:0000256" key="2">
    <source>
        <dbReference type="SAM" id="MobiDB-lite"/>
    </source>
</evidence>
<feature type="coiled-coil region" evidence="1">
    <location>
        <begin position="118"/>
        <end position="180"/>
    </location>
</feature>
<feature type="compositionally biased region" description="Polar residues" evidence="2">
    <location>
        <begin position="21"/>
        <end position="40"/>
    </location>
</feature>
<dbReference type="VEuPathDB" id="VectorBase:ASIS005175"/>
<evidence type="ECO:0000259" key="3">
    <source>
        <dbReference type="Pfam" id="PF10650"/>
    </source>
</evidence>
<evidence type="ECO:0000313" key="6">
    <source>
        <dbReference type="Proteomes" id="UP000030765"/>
    </source>
</evidence>
<dbReference type="Pfam" id="PF10650">
    <property type="entry name" value="zf-C3H1"/>
    <property type="match status" value="1"/>
</dbReference>
<feature type="compositionally biased region" description="Acidic residues" evidence="2">
    <location>
        <begin position="299"/>
        <end position="314"/>
    </location>
</feature>
<dbReference type="InterPro" id="IPR019607">
    <property type="entry name" value="Putative_zinc-finger_domain"/>
</dbReference>
<keyword evidence="1" id="KW-0175">Coiled coil</keyword>
<evidence type="ECO:0000256" key="1">
    <source>
        <dbReference type="SAM" id="Coils"/>
    </source>
</evidence>
<feature type="region of interest" description="Disordered" evidence="2">
    <location>
        <begin position="266"/>
        <end position="432"/>
    </location>
</feature>
<organism evidence="4">
    <name type="scientific">Anopheles sinensis</name>
    <name type="common">Mosquito</name>
    <dbReference type="NCBI Taxonomy" id="74873"/>
    <lineage>
        <taxon>Eukaryota</taxon>
        <taxon>Metazoa</taxon>
        <taxon>Ecdysozoa</taxon>
        <taxon>Arthropoda</taxon>
        <taxon>Hexapoda</taxon>
        <taxon>Insecta</taxon>
        <taxon>Pterygota</taxon>
        <taxon>Neoptera</taxon>
        <taxon>Endopterygota</taxon>
        <taxon>Diptera</taxon>
        <taxon>Nematocera</taxon>
        <taxon>Culicoidea</taxon>
        <taxon>Culicidae</taxon>
        <taxon>Anophelinae</taxon>
        <taxon>Anopheles</taxon>
    </lineage>
</organism>
<feature type="compositionally biased region" description="Acidic residues" evidence="2">
    <location>
        <begin position="325"/>
        <end position="334"/>
    </location>
</feature>
<protein>
    <submittedName>
        <fullName evidence="5">Zf-C3H1 domain-containing protein</fullName>
    </submittedName>
</protein>
<proteinExistence type="predicted"/>
<reference evidence="4 6" key="1">
    <citation type="journal article" date="2014" name="BMC Genomics">
        <title>Genome sequence of Anopheles sinensis provides insight into genetics basis of mosquito competence for malaria parasites.</title>
        <authorList>
            <person name="Zhou D."/>
            <person name="Zhang D."/>
            <person name="Ding G."/>
            <person name="Shi L."/>
            <person name="Hou Q."/>
            <person name="Ye Y."/>
            <person name="Xu Y."/>
            <person name="Zhou H."/>
            <person name="Xiong C."/>
            <person name="Li S."/>
            <person name="Yu J."/>
            <person name="Hong S."/>
            <person name="Yu X."/>
            <person name="Zou P."/>
            <person name="Chen C."/>
            <person name="Chang X."/>
            <person name="Wang W."/>
            <person name="Lv Y."/>
            <person name="Sun Y."/>
            <person name="Ma L."/>
            <person name="Shen B."/>
            <person name="Zhu C."/>
        </authorList>
    </citation>
    <scope>NUCLEOTIDE SEQUENCE [LARGE SCALE GENOMIC DNA]</scope>
</reference>